<dbReference type="Pfam" id="PF05367">
    <property type="entry name" value="Phage_endo_I"/>
    <property type="match status" value="1"/>
</dbReference>
<dbReference type="AlphaFoldDB" id="A0A1B0Z2V6"/>
<dbReference type="EMBL" id="KT997797">
    <property type="protein sequence ID" value="ANO58085.1"/>
    <property type="molecule type" value="Genomic_DNA"/>
</dbReference>
<dbReference type="GO" id="GO:0016032">
    <property type="term" value="P:viral process"/>
    <property type="evidence" value="ECO:0007669"/>
    <property type="project" value="InterPro"/>
</dbReference>
<accession>A0A1B0Z2V6</accession>
<dbReference type="Gene3D" id="3.40.91.30">
    <property type="match status" value="1"/>
</dbReference>
<sequence length="148" mass="17859">MKRKFHKKTTLQQTSKFKSKLEEEFNKFLIQKKIKFLYESFTISYLKPSKASRYTPDFKCLSIIFETKGHFVTADRKKHLLIKEQYPNLDIRFVFSNSKNRIGKKSKTTYAKWCELKGFKYHCIASTKKFLPEEWVKEILKNQNEKRN</sequence>
<dbReference type="GO" id="GO:0015074">
    <property type="term" value="P:DNA integration"/>
    <property type="evidence" value="ECO:0007669"/>
    <property type="project" value="InterPro"/>
</dbReference>
<reference evidence="1" key="1">
    <citation type="submission" date="2015-11" db="EMBL/GenBank/DDBJ databases">
        <title>Genomes of Abundant and Widespread Viruses from the Deep Ocean.</title>
        <authorList>
            <person name="Mizuno C.M."/>
            <person name="Ghai R."/>
            <person name="Saghai A."/>
            <person name="Lopez-Garcia P."/>
            <person name="Rodriguez-Valera F."/>
        </authorList>
    </citation>
    <scope>NUCLEOTIDE SEQUENCE</scope>
</reference>
<dbReference type="CDD" id="cd22324">
    <property type="entry name" value="Endonuclease_I"/>
    <property type="match status" value="1"/>
</dbReference>
<proteinExistence type="predicted"/>
<dbReference type="GO" id="GO:0008833">
    <property type="term" value="F:deoxyribonuclease IV (phage-T4-induced) activity"/>
    <property type="evidence" value="ECO:0007669"/>
    <property type="project" value="InterPro"/>
</dbReference>
<organism evidence="1">
    <name type="scientific">uncultured Alphaproteobacteria bacterium</name>
    <dbReference type="NCBI Taxonomy" id="91750"/>
    <lineage>
        <taxon>Bacteria</taxon>
        <taxon>Pseudomonadati</taxon>
        <taxon>Pseudomonadota</taxon>
        <taxon>Alphaproteobacteria</taxon>
        <taxon>environmental samples</taxon>
    </lineage>
</organism>
<name>A0A1B0Z2V6_9PROT</name>
<evidence type="ECO:0000313" key="1">
    <source>
        <dbReference type="EMBL" id="ANO58085.1"/>
    </source>
</evidence>
<dbReference type="InterPro" id="IPR008029">
    <property type="entry name" value="Phage_T7_Gp3_endoDNaseI"/>
</dbReference>
<dbReference type="SUPFAM" id="SSF52980">
    <property type="entry name" value="Restriction endonuclease-like"/>
    <property type="match status" value="1"/>
</dbReference>
<protein>
    <submittedName>
        <fullName evidence="1">Endodeoxyribonuclease I</fullName>
    </submittedName>
</protein>
<dbReference type="InterPro" id="IPR011335">
    <property type="entry name" value="Restrct_endonuc-II-like"/>
</dbReference>